<dbReference type="GO" id="GO:0045944">
    <property type="term" value="P:positive regulation of transcription by RNA polymerase II"/>
    <property type="evidence" value="ECO:0007669"/>
    <property type="project" value="UniProtKB-ARBA"/>
</dbReference>
<dbReference type="AlphaFoldDB" id="A0A1J9PZN7"/>
<dbReference type="GO" id="GO:0003677">
    <property type="term" value="F:DNA binding"/>
    <property type="evidence" value="ECO:0007669"/>
    <property type="project" value="InterPro"/>
</dbReference>
<gene>
    <name evidence="2" type="ORF">ACJ73_06866</name>
</gene>
<protein>
    <recommendedName>
        <fullName evidence="4">MADS-box domain-containing protein</fullName>
    </recommendedName>
</protein>
<dbReference type="EMBL" id="LGTZ01001278">
    <property type="protein sequence ID" value="OJD21793.1"/>
    <property type="molecule type" value="Genomic_DNA"/>
</dbReference>
<evidence type="ECO:0008006" key="4">
    <source>
        <dbReference type="Google" id="ProtNLM"/>
    </source>
</evidence>
<organism evidence="2 3">
    <name type="scientific">Blastomyces percursus</name>
    <dbReference type="NCBI Taxonomy" id="1658174"/>
    <lineage>
        <taxon>Eukaryota</taxon>
        <taxon>Fungi</taxon>
        <taxon>Dikarya</taxon>
        <taxon>Ascomycota</taxon>
        <taxon>Pezizomycotina</taxon>
        <taxon>Eurotiomycetes</taxon>
        <taxon>Eurotiomycetidae</taxon>
        <taxon>Onygenales</taxon>
        <taxon>Ajellomycetaceae</taxon>
        <taxon>Blastomyces</taxon>
    </lineage>
</organism>
<dbReference type="GO" id="GO:0046983">
    <property type="term" value="F:protein dimerization activity"/>
    <property type="evidence" value="ECO:0007669"/>
    <property type="project" value="InterPro"/>
</dbReference>
<proteinExistence type="predicted"/>
<name>A0A1J9PZN7_9EURO</name>
<dbReference type="VEuPathDB" id="FungiDB:ACJ73_06866"/>
<dbReference type="OrthoDB" id="4186628at2759"/>
<feature type="compositionally biased region" description="Basic and acidic residues" evidence="1">
    <location>
        <begin position="15"/>
        <end position="24"/>
    </location>
</feature>
<feature type="region of interest" description="Disordered" evidence="1">
    <location>
        <begin position="1"/>
        <end position="24"/>
    </location>
</feature>
<sequence>MSTPGNRKNRLKRKEHYEKKDQEKWKKRKQTCYRKFMELSLFCEADVYALIHRHGQVYTLKATLRTTNQESFPPPEAALGGLKGKPEVADFQQRLIKEPLQSKLAAMSRESVRAGGKKQFSSRDAIRPPVWVTSPLKEKFLEE</sequence>
<evidence type="ECO:0000313" key="2">
    <source>
        <dbReference type="EMBL" id="OJD21793.1"/>
    </source>
</evidence>
<reference evidence="2 3" key="1">
    <citation type="submission" date="2015-08" db="EMBL/GenBank/DDBJ databases">
        <title>Emmonsia species relationships and genome sequence.</title>
        <authorList>
            <person name="Cuomo C.A."/>
            <person name="Schwartz I.S."/>
            <person name="Kenyon C."/>
            <person name="De Hoog G.S."/>
            <person name="Govender N.P."/>
            <person name="Botha A."/>
            <person name="Moreno L."/>
            <person name="De Vries M."/>
            <person name="Munoz J.F."/>
            <person name="Stielow J.B."/>
        </authorList>
    </citation>
    <scope>NUCLEOTIDE SEQUENCE [LARGE SCALE GENOMIC DNA]</scope>
    <source>
        <strain evidence="2 3">EI222</strain>
    </source>
</reference>
<keyword evidence="3" id="KW-1185">Reference proteome</keyword>
<evidence type="ECO:0000313" key="3">
    <source>
        <dbReference type="Proteomes" id="UP000242791"/>
    </source>
</evidence>
<comment type="caution">
    <text evidence="2">The sequence shown here is derived from an EMBL/GenBank/DDBJ whole genome shotgun (WGS) entry which is preliminary data.</text>
</comment>
<dbReference type="SUPFAM" id="SSF55455">
    <property type="entry name" value="SRF-like"/>
    <property type="match status" value="1"/>
</dbReference>
<dbReference type="Proteomes" id="UP000242791">
    <property type="component" value="Unassembled WGS sequence"/>
</dbReference>
<dbReference type="InterPro" id="IPR036879">
    <property type="entry name" value="TF_MADSbox_sf"/>
</dbReference>
<accession>A0A1J9PZN7</accession>
<evidence type="ECO:0000256" key="1">
    <source>
        <dbReference type="SAM" id="MobiDB-lite"/>
    </source>
</evidence>